<dbReference type="Proteomes" id="UP001432292">
    <property type="component" value="Chromosome"/>
</dbReference>
<evidence type="ECO:0000313" key="5">
    <source>
        <dbReference type="Proteomes" id="UP001432292"/>
    </source>
</evidence>
<feature type="region of interest" description="Disordered" evidence="1">
    <location>
        <begin position="199"/>
        <end position="230"/>
    </location>
</feature>
<proteinExistence type="predicted"/>
<dbReference type="AlphaFoldDB" id="A0A640S379"/>
<accession>A0A640S379</accession>
<dbReference type="PROSITE" id="PS51318">
    <property type="entry name" value="TAT"/>
    <property type="match status" value="1"/>
</dbReference>
<dbReference type="EMBL" id="BLIN01000002">
    <property type="protein sequence ID" value="GFE04871.1"/>
    <property type="molecule type" value="Genomic_DNA"/>
</dbReference>
<keyword evidence="5" id="KW-1185">Reference proteome</keyword>
<reference evidence="3" key="2">
    <citation type="submission" date="2022-10" db="EMBL/GenBank/DDBJ databases">
        <title>The complete genomes of actinobacterial strains from the NBC collection.</title>
        <authorList>
            <person name="Joergensen T.S."/>
            <person name="Alvarez Arevalo M."/>
            <person name="Sterndorff E.B."/>
            <person name="Faurdal D."/>
            <person name="Vuksanovic O."/>
            <person name="Mourched A.-S."/>
            <person name="Charusanti P."/>
            <person name="Shaw S."/>
            <person name="Blin K."/>
            <person name="Weber T."/>
        </authorList>
    </citation>
    <scope>NUCLEOTIDE SEQUENCE</scope>
    <source>
        <strain evidence="3">NBC_01256</strain>
    </source>
</reference>
<evidence type="ECO:0000256" key="1">
    <source>
        <dbReference type="SAM" id="MobiDB-lite"/>
    </source>
</evidence>
<dbReference type="EMBL" id="CP108473">
    <property type="protein sequence ID" value="WUS23221.1"/>
    <property type="molecule type" value="Genomic_DNA"/>
</dbReference>
<dbReference type="Proteomes" id="UP000435837">
    <property type="component" value="Unassembled WGS sequence"/>
</dbReference>
<feature type="compositionally biased region" description="Basic and acidic residues" evidence="1">
    <location>
        <begin position="221"/>
        <end position="230"/>
    </location>
</feature>
<evidence type="ECO:0008006" key="6">
    <source>
        <dbReference type="Google" id="ProtNLM"/>
    </source>
</evidence>
<reference evidence="2 4" key="1">
    <citation type="submission" date="2019-12" db="EMBL/GenBank/DDBJ databases">
        <title>Whole genome shotgun sequence of Streptomyces caniferus NBRC 15389.</title>
        <authorList>
            <person name="Ichikawa N."/>
            <person name="Kimura A."/>
            <person name="Kitahashi Y."/>
            <person name="Komaki H."/>
            <person name="Tamura T."/>
        </authorList>
    </citation>
    <scope>NUCLEOTIDE SEQUENCE [LARGE SCALE GENOMIC DNA]</scope>
    <source>
        <strain evidence="2 4">NBRC 15389</strain>
    </source>
</reference>
<protein>
    <recommendedName>
        <fullName evidence="6">Peptidase M15C domain-containing protein</fullName>
    </recommendedName>
</protein>
<dbReference type="RefSeq" id="WP_159470560.1">
    <property type="nucleotide sequence ID" value="NZ_BAAATH010000003.1"/>
</dbReference>
<dbReference type="OrthoDB" id="3631190at2"/>
<gene>
    <name evidence="3" type="ORF">OG727_13585</name>
    <name evidence="2" type="ORF">Scani_11390</name>
</gene>
<name>A0A640S379_9ACTN</name>
<organism evidence="2 4">
    <name type="scientific">Streptomyces caniferus</name>
    <dbReference type="NCBI Taxonomy" id="285557"/>
    <lineage>
        <taxon>Bacteria</taxon>
        <taxon>Bacillati</taxon>
        <taxon>Actinomycetota</taxon>
        <taxon>Actinomycetes</taxon>
        <taxon>Kitasatosporales</taxon>
        <taxon>Streptomycetaceae</taxon>
        <taxon>Streptomyces</taxon>
    </lineage>
</organism>
<evidence type="ECO:0000313" key="3">
    <source>
        <dbReference type="EMBL" id="WUS23221.1"/>
    </source>
</evidence>
<feature type="region of interest" description="Disordered" evidence="1">
    <location>
        <begin position="35"/>
        <end position="62"/>
    </location>
</feature>
<evidence type="ECO:0000313" key="4">
    <source>
        <dbReference type="Proteomes" id="UP000435837"/>
    </source>
</evidence>
<evidence type="ECO:0000313" key="2">
    <source>
        <dbReference type="EMBL" id="GFE04871.1"/>
    </source>
</evidence>
<dbReference type="GeneID" id="96637964"/>
<dbReference type="InterPro" id="IPR006311">
    <property type="entry name" value="TAT_signal"/>
</dbReference>
<sequence length="230" mass="24313">MNDPLSSTFRPDRRRILLAGVGLAGGAALWSGGMTGSASAAENENPGWGGSATENGWPVIGEAPPHRIQGAGSLSVPLLAGDVATVLLHVIRRFHYEIAGLEDGDVSGYARHRRFTEDYESNYLSGTAIAIRSGMYPVGVAGGFFPSELLIIRDVLADCEGTVSWGGDKRHAKESHFEIAVKPGDPGLARVAKKITAWGNTQGEGAGAIDPTSSPRRRAARALERRQRAA</sequence>